<dbReference type="Pfam" id="PF19515">
    <property type="entry name" value="DUF6048"/>
    <property type="match status" value="1"/>
</dbReference>
<reference evidence="3" key="1">
    <citation type="submission" date="2016-01" db="EMBL/GenBank/DDBJ databases">
        <authorList>
            <person name="Mitreva M."/>
            <person name="Pepin K.H."/>
            <person name="Mihindukulasuriya K.A."/>
            <person name="Fulton R."/>
            <person name="Fronick C."/>
            <person name="O'Laughlin M."/>
            <person name="Miner T."/>
            <person name="Herter B."/>
            <person name="Rosa B.A."/>
            <person name="Cordes M."/>
            <person name="Tomlinson C."/>
            <person name="Wollam A."/>
            <person name="Palsikar V.B."/>
            <person name="Mardis E.R."/>
            <person name="Wilson R.K."/>
        </authorList>
    </citation>
    <scope>NUCLEOTIDE SEQUENCE [LARGE SCALE GENOMIC DNA]</scope>
    <source>
        <strain evidence="3">MJR7716</strain>
    </source>
</reference>
<dbReference type="InterPro" id="IPR046111">
    <property type="entry name" value="DUF6048"/>
</dbReference>
<keyword evidence="1" id="KW-0732">Signal</keyword>
<feature type="chain" id="PRO_5007458838" description="Outer membrane protein beta-barrel domain-containing protein" evidence="1">
    <location>
        <begin position="26"/>
        <end position="229"/>
    </location>
</feature>
<dbReference type="STRING" id="28128.HMPREF3226_00483"/>
<evidence type="ECO:0000256" key="1">
    <source>
        <dbReference type="SAM" id="SignalP"/>
    </source>
</evidence>
<organism evidence="2 3">
    <name type="scientific">Prevotella corporis</name>
    <dbReference type="NCBI Taxonomy" id="28128"/>
    <lineage>
        <taxon>Bacteria</taxon>
        <taxon>Pseudomonadati</taxon>
        <taxon>Bacteroidota</taxon>
        <taxon>Bacteroidia</taxon>
        <taxon>Bacteroidales</taxon>
        <taxon>Prevotellaceae</taxon>
        <taxon>Prevotella</taxon>
    </lineage>
</organism>
<dbReference type="Proteomes" id="UP000070533">
    <property type="component" value="Unassembled WGS sequence"/>
</dbReference>
<dbReference type="eggNOG" id="ENOG502Z9BE">
    <property type="taxonomic scope" value="Bacteria"/>
</dbReference>
<proteinExistence type="predicted"/>
<sequence>MKRNNICTYISILAFSLLIAIPQQASGQRRKTVEKVKADTIPFFRGVTVGADLVGPARRLLGDYGQYEAMAQVNLKDRYFPVVEAGVGQADKTDETTGIRFKTNAPFGRIGCDFNILKDKHDVYRLLIGGRLGFSSFKYDISSKDTTDPVWGGKVEFGATGVSATYLWGEIVGGVNAKIWGPLHLGWTVRYKANIHKKHGEIGEPWYIPGYGRSGSSRLDATFNVMFEF</sequence>
<gene>
    <name evidence="2" type="ORF">HMPREF3226_00483</name>
</gene>
<keyword evidence="3" id="KW-1185">Reference proteome</keyword>
<dbReference type="PATRIC" id="fig|28128.5.peg.485"/>
<dbReference type="AlphaFoldDB" id="A0A133QK36"/>
<comment type="caution">
    <text evidence="2">The sequence shown here is derived from an EMBL/GenBank/DDBJ whole genome shotgun (WGS) entry which is preliminary data.</text>
</comment>
<evidence type="ECO:0000313" key="3">
    <source>
        <dbReference type="Proteomes" id="UP000070533"/>
    </source>
</evidence>
<accession>A0A133QK36</accession>
<dbReference type="OrthoDB" id="1082206at2"/>
<name>A0A133QK36_9BACT</name>
<evidence type="ECO:0000313" key="2">
    <source>
        <dbReference type="EMBL" id="KXA43237.1"/>
    </source>
</evidence>
<protein>
    <recommendedName>
        <fullName evidence="4">Outer membrane protein beta-barrel domain-containing protein</fullName>
    </recommendedName>
</protein>
<evidence type="ECO:0008006" key="4">
    <source>
        <dbReference type="Google" id="ProtNLM"/>
    </source>
</evidence>
<dbReference type="EMBL" id="LRQG01000019">
    <property type="protein sequence ID" value="KXA43237.1"/>
    <property type="molecule type" value="Genomic_DNA"/>
</dbReference>
<feature type="signal peptide" evidence="1">
    <location>
        <begin position="1"/>
        <end position="25"/>
    </location>
</feature>